<sequence>MNISRPFITRPVATILLMVAILLVGVVAYRQLPISALPEVNYPTIQVQTLYPGASPEVMSSTVTGPLEKQFGQMQGLSQMTSTSSGGASVIVLQFDLSEDIDVAEQEVQAAINASNSYLPTDLPIPPTYSKTNPADAPVLTLALTSKVLPLSEVQDLADTRLAPKISQLAGVGLVTIQGGQKPAVRIQANPTALASYGLTLEDVRTAITGTSVNTAKGTLNGAQQAYTIDANDQLTSADQYKQVVVAYRNGSAVMLPEVAKITNGVENSRLAAWKDTTPAIILSIQRQSDANTIKVVDSIKALLPQLQASLPASIEVHTLTDRTITVRASVEDVEFELLLTIGLVIAVIYVFLRSWRATVIPAVAVPLSLIGTFAAMYALGYSLNNLTLMALTISTGFVVDDAIVMIENISRYLEEGLDPLEAALKGAEEIGFTILSLTVSLIAVLIPLLFMGDITGRLFREFAVTLAVTIIISAVVSLTLTPMMASRLLKHTPPEEETRFYKWSEHQFERIIGFYGRTLKWVLGQQSVVLVIAFSMIICAGLLYYFIPKGFFPTQDTGIIQAITQAPEATSFDAMSDREQAVARSVLEDPAVESVSSFIGVEASNTTPNTGRMQINLKALSTRGVSATEVIQRLRPKLNRLTGIKTYLQPVQDLTVEDRVSRTQYQYTIEDSDSTELKAWSSKLVAKLRTLPQLEDVTTDELPNGNAVRIDVDRITASRLGINPQSLDNTLYDAFGQRQISTLYTQTNQYHVILEADSKFQTGVERLNDVYMQGTSTASNSSSNGGAGGSGQSGTSSSSSTNSQLAAGSSSSVSATTSSSSTLATTSASSQLSSSAQSGAVLGSTTSSTVLQTSATNGSTSALNNASSTNGGSSATAQNSTSSGGGSASSSNSSVARYPVPLAAFTTITKSLTPLTINRQSQFPVITISFNLAPGIHLSQAVNAVNDVAAALKMPTNVQTRFQGTAASYETSLNNEGILVLAALLTVYIVLGVLYESFIHPLTILSTLPSAGVGALLALILCRMDLGIVGIIGIVLLIGIVKKNGIMMVDFALKAERVEGKDPEEAIYNASLLRFRPIMMTTLAALFGGLPLALGRGIGAELRRPLGVAMVGGLLLSQVLTLYTTPVIYLWFDRMSQRLQRKKNVQPTVQRDLPLGEEV</sequence>
<feature type="transmembrane region" description="Helical" evidence="9">
    <location>
        <begin position="360"/>
        <end position="380"/>
    </location>
</feature>
<dbReference type="eggNOG" id="COG0841">
    <property type="taxonomic scope" value="Bacteria"/>
</dbReference>
<dbReference type="AlphaFoldDB" id="E8V1V7"/>
<dbReference type="Gene3D" id="3.30.2090.10">
    <property type="entry name" value="Multidrug efflux transporter AcrB TolC docking domain, DN and DC subdomains"/>
    <property type="match status" value="3"/>
</dbReference>
<dbReference type="InterPro" id="IPR027463">
    <property type="entry name" value="AcrB_DN_DC_subdom"/>
</dbReference>
<dbReference type="InterPro" id="IPR001036">
    <property type="entry name" value="Acrflvin-R"/>
</dbReference>
<dbReference type="PANTHER" id="PTHR32063:SF21">
    <property type="entry name" value="MULTIDRUG RESISTANCE PROTEIN MDTB"/>
    <property type="match status" value="1"/>
</dbReference>
<dbReference type="Pfam" id="PF00873">
    <property type="entry name" value="ACR_tran"/>
    <property type="match status" value="2"/>
</dbReference>
<dbReference type="PANTHER" id="PTHR32063">
    <property type="match status" value="1"/>
</dbReference>
<proteinExistence type="predicted"/>
<feature type="compositionally biased region" description="Low complexity" evidence="8">
    <location>
        <begin position="794"/>
        <end position="813"/>
    </location>
</feature>
<dbReference type="STRING" id="401053.AciPR4_2670"/>
<evidence type="ECO:0000256" key="4">
    <source>
        <dbReference type="ARBA" id="ARBA00022519"/>
    </source>
</evidence>
<evidence type="ECO:0000313" key="11">
    <source>
        <dbReference type="Proteomes" id="UP000006844"/>
    </source>
</evidence>
<dbReference type="OrthoDB" id="9757876at2"/>
<dbReference type="RefSeq" id="WP_013569178.1">
    <property type="nucleotide sequence ID" value="NC_014963.1"/>
</dbReference>
<dbReference type="Proteomes" id="UP000006844">
    <property type="component" value="Chromosome"/>
</dbReference>
<dbReference type="FunFam" id="1.20.1640.10:FF:000001">
    <property type="entry name" value="Efflux pump membrane transporter"/>
    <property type="match status" value="1"/>
</dbReference>
<dbReference type="HOGENOM" id="CLU_002755_1_2_0"/>
<evidence type="ECO:0000256" key="6">
    <source>
        <dbReference type="ARBA" id="ARBA00022989"/>
    </source>
</evidence>
<keyword evidence="7 9" id="KW-0472">Membrane</keyword>
<evidence type="ECO:0000256" key="8">
    <source>
        <dbReference type="SAM" id="MobiDB-lite"/>
    </source>
</evidence>
<feature type="transmembrane region" description="Helical" evidence="9">
    <location>
        <begin position="528"/>
        <end position="548"/>
    </location>
</feature>
<dbReference type="SUPFAM" id="SSF82714">
    <property type="entry name" value="Multidrug efflux transporter AcrB TolC docking domain, DN and DC subdomains"/>
    <property type="match status" value="2"/>
</dbReference>
<dbReference type="Gene3D" id="3.30.70.1320">
    <property type="entry name" value="Multidrug efflux transporter AcrB pore domain like"/>
    <property type="match status" value="1"/>
</dbReference>
<feature type="transmembrane region" description="Helical" evidence="9">
    <location>
        <begin position="336"/>
        <end position="353"/>
    </location>
</feature>
<feature type="transmembrane region" description="Helical" evidence="9">
    <location>
        <begin position="463"/>
        <end position="486"/>
    </location>
</feature>
<feature type="transmembrane region" description="Helical" evidence="9">
    <location>
        <begin position="979"/>
        <end position="996"/>
    </location>
</feature>
<keyword evidence="5 9" id="KW-0812">Transmembrane</keyword>
<feature type="transmembrane region" description="Helical" evidence="9">
    <location>
        <begin position="1078"/>
        <end position="1095"/>
    </location>
</feature>
<feature type="transmembrane region" description="Helical" evidence="9">
    <location>
        <begin position="1107"/>
        <end position="1133"/>
    </location>
</feature>
<feature type="transmembrane region" description="Helical" evidence="9">
    <location>
        <begin position="431"/>
        <end position="451"/>
    </location>
</feature>
<dbReference type="FunFam" id="3.30.70.1430:FF:000001">
    <property type="entry name" value="Efflux pump membrane transporter"/>
    <property type="match status" value="1"/>
</dbReference>
<feature type="region of interest" description="Disordered" evidence="8">
    <location>
        <begin position="776"/>
        <end position="813"/>
    </location>
</feature>
<feature type="transmembrane region" description="Helical" evidence="9">
    <location>
        <begin position="1016"/>
        <end position="1042"/>
    </location>
</feature>
<comment type="subcellular location">
    <subcellularLocation>
        <location evidence="1">Cell inner membrane</location>
        <topology evidence="1">Multi-pass membrane protein</topology>
    </subcellularLocation>
</comment>
<name>E8V1V7_TERSS</name>
<dbReference type="GO" id="GO:0042910">
    <property type="term" value="F:xenobiotic transmembrane transporter activity"/>
    <property type="evidence" value="ECO:0007669"/>
    <property type="project" value="TreeGrafter"/>
</dbReference>
<keyword evidence="4" id="KW-0997">Cell inner membrane</keyword>
<evidence type="ECO:0000256" key="2">
    <source>
        <dbReference type="ARBA" id="ARBA00022448"/>
    </source>
</evidence>
<keyword evidence="2" id="KW-0813">Transport</keyword>
<dbReference type="PRINTS" id="PR00702">
    <property type="entry name" value="ACRIFLAVINRP"/>
</dbReference>
<dbReference type="KEGG" id="tsa:AciPR4_2670"/>
<keyword evidence="3" id="KW-1003">Cell membrane</keyword>
<evidence type="ECO:0000256" key="1">
    <source>
        <dbReference type="ARBA" id="ARBA00004429"/>
    </source>
</evidence>
<reference evidence="10 11" key="1">
    <citation type="journal article" date="2012" name="Stand. Genomic Sci.">
        <title>Complete genome sequence of Terriglobus saanensis type strain SP1PR4(T), an Acidobacteria from tundra soil.</title>
        <authorList>
            <person name="Rawat S.R."/>
            <person name="Mannisto M.K."/>
            <person name="Starovoytov V."/>
            <person name="Goodwin L."/>
            <person name="Nolan M."/>
            <person name="Hauser L."/>
            <person name="Land M."/>
            <person name="Davenport K.W."/>
            <person name="Woyke T."/>
            <person name="Haggblom M.M."/>
        </authorList>
    </citation>
    <scope>NUCLEOTIDE SEQUENCE</scope>
    <source>
        <strain evidence="11">ATCC BAA-1853 / DSM 23119 / SP1PR4</strain>
    </source>
</reference>
<dbReference type="Gene3D" id="1.20.1640.10">
    <property type="entry name" value="Multidrug efflux transporter AcrB transmembrane domain"/>
    <property type="match status" value="3"/>
</dbReference>
<evidence type="ECO:0000313" key="10">
    <source>
        <dbReference type="EMBL" id="ADV83445.1"/>
    </source>
</evidence>
<keyword evidence="11" id="KW-1185">Reference proteome</keyword>
<organism evidence="10 11">
    <name type="scientific">Terriglobus saanensis (strain ATCC BAA-1853 / DSM 23119 / SP1PR4)</name>
    <dbReference type="NCBI Taxonomy" id="401053"/>
    <lineage>
        <taxon>Bacteria</taxon>
        <taxon>Pseudomonadati</taxon>
        <taxon>Acidobacteriota</taxon>
        <taxon>Terriglobia</taxon>
        <taxon>Terriglobales</taxon>
        <taxon>Acidobacteriaceae</taxon>
        <taxon>Terriglobus</taxon>
    </lineage>
</organism>
<evidence type="ECO:0000256" key="7">
    <source>
        <dbReference type="ARBA" id="ARBA00023136"/>
    </source>
</evidence>
<dbReference type="EMBL" id="CP002467">
    <property type="protein sequence ID" value="ADV83445.1"/>
    <property type="molecule type" value="Genomic_DNA"/>
</dbReference>
<feature type="region of interest" description="Disordered" evidence="8">
    <location>
        <begin position="857"/>
        <end position="893"/>
    </location>
</feature>
<evidence type="ECO:0000256" key="9">
    <source>
        <dbReference type="SAM" id="Phobius"/>
    </source>
</evidence>
<dbReference type="Gene3D" id="3.30.70.1440">
    <property type="entry name" value="Multidrug efflux transporter AcrB pore domain"/>
    <property type="match status" value="2"/>
</dbReference>
<keyword evidence="6 9" id="KW-1133">Transmembrane helix</keyword>
<dbReference type="Gene3D" id="3.30.70.1430">
    <property type="entry name" value="Multidrug efflux transporter AcrB pore domain"/>
    <property type="match status" value="2"/>
</dbReference>
<protein>
    <submittedName>
        <fullName evidence="10">Acriflavin resistance protein</fullName>
    </submittedName>
</protein>
<evidence type="ECO:0000256" key="5">
    <source>
        <dbReference type="ARBA" id="ARBA00022692"/>
    </source>
</evidence>
<dbReference type="GO" id="GO:0005886">
    <property type="term" value="C:plasma membrane"/>
    <property type="evidence" value="ECO:0007669"/>
    <property type="project" value="UniProtKB-SubCell"/>
</dbReference>
<accession>E8V1V7</accession>
<gene>
    <name evidence="10" type="ordered locus">AciPR4_2670</name>
</gene>
<feature type="compositionally biased region" description="Low complexity" evidence="8">
    <location>
        <begin position="776"/>
        <end position="785"/>
    </location>
</feature>
<evidence type="ECO:0000256" key="3">
    <source>
        <dbReference type="ARBA" id="ARBA00022475"/>
    </source>
</evidence>
<dbReference type="SUPFAM" id="SSF82693">
    <property type="entry name" value="Multidrug efflux transporter AcrB pore domain, PN1, PN2, PC1 and PC2 subdomains"/>
    <property type="match status" value="4"/>
</dbReference>
<dbReference type="SUPFAM" id="SSF82866">
    <property type="entry name" value="Multidrug efflux transporter AcrB transmembrane domain"/>
    <property type="match status" value="2"/>
</dbReference>